<name>A0A8J4GIW5_9CHLO</name>
<protein>
    <submittedName>
        <fullName evidence="1">Uncharacterized protein</fullName>
    </submittedName>
</protein>
<organism evidence="1 2">
    <name type="scientific">Volvox reticuliferus</name>
    <dbReference type="NCBI Taxonomy" id="1737510"/>
    <lineage>
        <taxon>Eukaryota</taxon>
        <taxon>Viridiplantae</taxon>
        <taxon>Chlorophyta</taxon>
        <taxon>core chlorophytes</taxon>
        <taxon>Chlorophyceae</taxon>
        <taxon>CS clade</taxon>
        <taxon>Chlamydomonadales</taxon>
        <taxon>Volvocaceae</taxon>
        <taxon>Volvox</taxon>
    </lineage>
</organism>
<feature type="non-terminal residue" evidence="1">
    <location>
        <position position="1"/>
    </location>
</feature>
<accession>A0A8J4GIW5</accession>
<dbReference type="EMBL" id="BNCQ01000025">
    <property type="protein sequence ID" value="GIM07952.1"/>
    <property type="molecule type" value="Genomic_DNA"/>
</dbReference>
<reference evidence="1" key="1">
    <citation type="journal article" date="2021" name="Proc. Natl. Acad. Sci. U.S.A.">
        <title>Three genomes in the algal genus Volvox reveal the fate of a haploid sex-determining region after a transition to homothallism.</title>
        <authorList>
            <person name="Yamamoto K."/>
            <person name="Hamaji T."/>
            <person name="Kawai-Toyooka H."/>
            <person name="Matsuzaki R."/>
            <person name="Takahashi F."/>
            <person name="Nishimura Y."/>
            <person name="Kawachi M."/>
            <person name="Noguchi H."/>
            <person name="Minakuchi Y."/>
            <person name="Umen J.G."/>
            <person name="Toyoda A."/>
            <person name="Nozaki H."/>
        </authorList>
    </citation>
    <scope>NUCLEOTIDE SEQUENCE</scope>
    <source>
        <strain evidence="1">NIES-3785</strain>
    </source>
</reference>
<evidence type="ECO:0000313" key="1">
    <source>
        <dbReference type="EMBL" id="GIM07952.1"/>
    </source>
</evidence>
<gene>
    <name evidence="1" type="ORF">Vretimale_12034</name>
</gene>
<dbReference type="Proteomes" id="UP000722791">
    <property type="component" value="Unassembled WGS sequence"/>
</dbReference>
<feature type="non-terminal residue" evidence="1">
    <location>
        <position position="142"/>
    </location>
</feature>
<sequence length="142" mass="14787">LTPAAAAAAGAAADIFRSLLRRVAATCSQYKDELLVACLKLLLAAPPYMFLYGPSENATAASTGRDGDLNSTATVAAGLAVPLALALPLGLSYLPVAEAAVVALERWEVQQPEKLQAAMPYFVPLLEPYLAQQSILQSDDAG</sequence>
<dbReference type="AlphaFoldDB" id="A0A8J4GIW5"/>
<proteinExistence type="predicted"/>
<comment type="caution">
    <text evidence="1">The sequence shown here is derived from an EMBL/GenBank/DDBJ whole genome shotgun (WGS) entry which is preliminary data.</text>
</comment>
<evidence type="ECO:0000313" key="2">
    <source>
        <dbReference type="Proteomes" id="UP000722791"/>
    </source>
</evidence>